<keyword evidence="2" id="KW-1185">Reference proteome</keyword>
<dbReference type="Proteomes" id="UP000035489">
    <property type="component" value="Unassembled WGS sequence"/>
</dbReference>
<sequence>MMPINPLGPDALGMLLHGNGRVTVANRGPEDTGLVILAAVIVRHRNSAPTSRQAFFGLDLRTDEAEAIETTEPTDQPFDGIEVLLRVFTPGSLGIREAYIATQPDAVPARQWEVGLRVDDGTVKEGEFTLPESPGLVTYLRTIA</sequence>
<reference evidence="1 2" key="1">
    <citation type="submission" date="2015-05" db="EMBL/GenBank/DDBJ databases">
        <title>Draft genome sequence of Microvirga vignae strain BR3299, a novel nitrogen fixing bacteria isolated from Brazil semi-aired region.</title>
        <authorList>
            <person name="Zilli J.E."/>
            <person name="Passos S.R."/>
            <person name="Leite J."/>
            <person name="Baldani J.I."/>
            <person name="Xavier G.R."/>
            <person name="Rumjaneck N.G."/>
            <person name="Simoes-Araujo J.L."/>
        </authorList>
    </citation>
    <scope>NUCLEOTIDE SEQUENCE [LARGE SCALE GENOMIC DNA]</scope>
    <source>
        <strain evidence="1 2">BR3299</strain>
    </source>
</reference>
<dbReference type="RefSeq" id="WP_047192671.1">
    <property type="nucleotide sequence ID" value="NZ_LCYG01000127.1"/>
</dbReference>
<dbReference type="EMBL" id="LCYG01000127">
    <property type="protein sequence ID" value="KLK89730.1"/>
    <property type="molecule type" value="Genomic_DNA"/>
</dbReference>
<evidence type="ECO:0000313" key="1">
    <source>
        <dbReference type="EMBL" id="KLK89730.1"/>
    </source>
</evidence>
<comment type="caution">
    <text evidence="1">The sequence shown here is derived from an EMBL/GenBank/DDBJ whole genome shotgun (WGS) entry which is preliminary data.</text>
</comment>
<organism evidence="1 2">
    <name type="scientific">Microvirga vignae</name>
    <dbReference type="NCBI Taxonomy" id="1225564"/>
    <lineage>
        <taxon>Bacteria</taxon>
        <taxon>Pseudomonadati</taxon>
        <taxon>Pseudomonadota</taxon>
        <taxon>Alphaproteobacteria</taxon>
        <taxon>Hyphomicrobiales</taxon>
        <taxon>Methylobacteriaceae</taxon>
        <taxon>Microvirga</taxon>
    </lineage>
</organism>
<protein>
    <submittedName>
        <fullName evidence="1">Uncharacterized protein</fullName>
    </submittedName>
</protein>
<gene>
    <name evidence="1" type="ORF">AA309_29905</name>
</gene>
<name>A0A0H1R3D6_9HYPH</name>
<proteinExistence type="predicted"/>
<evidence type="ECO:0000313" key="2">
    <source>
        <dbReference type="Proteomes" id="UP000035489"/>
    </source>
</evidence>
<dbReference type="AlphaFoldDB" id="A0A0H1R3D6"/>
<dbReference type="PATRIC" id="fig|1225564.3.peg.728"/>
<accession>A0A0H1R3D6</accession>